<keyword evidence="4" id="KW-1185">Reference proteome</keyword>
<dbReference type="Pfam" id="PF00534">
    <property type="entry name" value="Glycos_transf_1"/>
    <property type="match status" value="1"/>
</dbReference>
<protein>
    <submittedName>
        <fullName evidence="3">Glycosyl transferase, group 1</fullName>
    </submittedName>
</protein>
<dbReference type="eggNOG" id="COG0438">
    <property type="taxonomic scope" value="Bacteria"/>
</dbReference>
<dbReference type="AlphaFoldDB" id="B2J8M8"/>
<dbReference type="STRING" id="63737.Npun_F2444"/>
<dbReference type="GO" id="GO:0009103">
    <property type="term" value="P:lipopolysaccharide biosynthetic process"/>
    <property type="evidence" value="ECO:0007669"/>
    <property type="project" value="TreeGrafter"/>
</dbReference>
<organism evidence="3 4">
    <name type="scientific">Nostoc punctiforme (strain ATCC 29133 / PCC 73102)</name>
    <dbReference type="NCBI Taxonomy" id="63737"/>
    <lineage>
        <taxon>Bacteria</taxon>
        <taxon>Bacillati</taxon>
        <taxon>Cyanobacteriota</taxon>
        <taxon>Cyanophyceae</taxon>
        <taxon>Nostocales</taxon>
        <taxon>Nostocaceae</taxon>
        <taxon>Nostoc</taxon>
    </lineage>
</organism>
<evidence type="ECO:0000313" key="3">
    <source>
        <dbReference type="EMBL" id="ACC81005.1"/>
    </source>
</evidence>
<evidence type="ECO:0000256" key="1">
    <source>
        <dbReference type="ARBA" id="ARBA00022679"/>
    </source>
</evidence>
<dbReference type="EnsemblBacteria" id="ACC81005">
    <property type="protein sequence ID" value="ACC81005"/>
    <property type="gene ID" value="Npun_F2444"/>
</dbReference>
<dbReference type="PANTHER" id="PTHR46401">
    <property type="entry name" value="GLYCOSYLTRANSFERASE WBBK-RELATED"/>
    <property type="match status" value="1"/>
</dbReference>
<reference evidence="4" key="1">
    <citation type="submission" date="2008-04" db="EMBL/GenBank/DDBJ databases">
        <title>Complete sequence of chromosome of Nostoc punctiforme ATCC 29133.</title>
        <authorList>
            <consortium name="US DOE Joint Genome Institute"/>
            <person name="Copeland A."/>
            <person name="Lucas S."/>
            <person name="Lapidus A."/>
            <person name="Glavina del Rio T."/>
            <person name="Dalin E."/>
            <person name="Tice H."/>
            <person name="Pitluck S."/>
            <person name="Chain P."/>
            <person name="Malfatti S."/>
            <person name="Shin M."/>
            <person name="Vergez L."/>
            <person name="Schmutz J."/>
            <person name="Larimer F."/>
            <person name="Land M."/>
            <person name="Hauser L."/>
            <person name="Kyrpides N."/>
            <person name="Kim E."/>
            <person name="Meeks J.C."/>
            <person name="Elhai J."/>
            <person name="Campbell E.L."/>
            <person name="Thiel T."/>
            <person name="Longmire J."/>
            <person name="Potts M."/>
            <person name="Atlas R."/>
        </authorList>
    </citation>
    <scope>NUCLEOTIDE SEQUENCE [LARGE SCALE GENOMIC DNA]</scope>
    <source>
        <strain evidence="4">ATCC 29133 / PCC 73102</strain>
    </source>
</reference>
<evidence type="ECO:0000313" key="4">
    <source>
        <dbReference type="Proteomes" id="UP000001191"/>
    </source>
</evidence>
<feature type="domain" description="Glycosyl transferase family 1" evidence="2">
    <location>
        <begin position="196"/>
        <end position="343"/>
    </location>
</feature>
<dbReference type="InterPro" id="IPR001296">
    <property type="entry name" value="Glyco_trans_1"/>
</dbReference>
<dbReference type="OrthoDB" id="9804196at2"/>
<reference evidence="3 4" key="2">
    <citation type="journal article" date="2013" name="Plant Physiol.">
        <title>A Nostoc punctiforme Sugar Transporter Necessary to Establish a Cyanobacterium-Plant Symbiosis.</title>
        <authorList>
            <person name="Ekman M."/>
            <person name="Picossi S."/>
            <person name="Campbell E.L."/>
            <person name="Meeks J.C."/>
            <person name="Flores E."/>
        </authorList>
    </citation>
    <scope>NUCLEOTIDE SEQUENCE [LARGE SCALE GENOMIC DNA]</scope>
    <source>
        <strain evidence="4">ATCC 29133 / PCC 73102</strain>
    </source>
</reference>
<dbReference type="KEGG" id="npu:Npun_F2444"/>
<name>B2J8M8_NOSP7</name>
<dbReference type="Gene3D" id="3.40.50.2000">
    <property type="entry name" value="Glycogen Phosphorylase B"/>
    <property type="match status" value="2"/>
</dbReference>
<dbReference type="RefSeq" id="WP_012408999.1">
    <property type="nucleotide sequence ID" value="NC_010628.1"/>
</dbReference>
<dbReference type="GO" id="GO:0016757">
    <property type="term" value="F:glycosyltransferase activity"/>
    <property type="evidence" value="ECO:0007669"/>
    <property type="project" value="InterPro"/>
</dbReference>
<keyword evidence="1 3" id="KW-0808">Transferase</keyword>
<dbReference type="HOGENOM" id="CLU_009583_39_0_3"/>
<accession>B2J8M8</accession>
<dbReference type="PANTHER" id="PTHR46401:SF2">
    <property type="entry name" value="GLYCOSYLTRANSFERASE WBBK-RELATED"/>
    <property type="match status" value="1"/>
</dbReference>
<sequence length="379" mass="42480">MHEFDEYQIRSTVILYVAPITHNRITGLTPAVTPLVNALQNLGVQTGLLTTSTLGRYENPELYPVVYINDLPLYPSLASMPEPLNKPDLIVFQSTYVLKHIPLVYEALQRKIPYIITPQGGMTQRAQQQKQLKKKVGNFLFFNWMVRNSAALHCLNEQEAIDVKKTWSHPVFIVGNGVNMPQPKLLAYPGSKPGLKFVFLGRLDINHKGLDLLLEACALLQEKLRKSTVQILLYGSNIAGSKIKLEKMINKYQLQDIVHLNDPVLGDAKQEVFQSADLFIHTSRFEGHPIAVLEALSYGIPCLLTPGTNMASEVEAAGAGWSVEATPVAIAKRMQDILAARLEFPKRGQAARNLVEEKYSWNQIGKQSLREYFNLLHAN</sequence>
<dbReference type="CAZy" id="GT4">
    <property type="family name" value="Glycosyltransferase Family 4"/>
</dbReference>
<evidence type="ECO:0000259" key="2">
    <source>
        <dbReference type="Pfam" id="PF00534"/>
    </source>
</evidence>
<gene>
    <name evidence="3" type="ordered locus">Npun_F2444</name>
</gene>
<dbReference type="SUPFAM" id="SSF53756">
    <property type="entry name" value="UDP-Glycosyltransferase/glycogen phosphorylase"/>
    <property type="match status" value="1"/>
</dbReference>
<proteinExistence type="predicted"/>
<dbReference type="EMBL" id="CP001037">
    <property type="protein sequence ID" value="ACC81005.1"/>
    <property type="molecule type" value="Genomic_DNA"/>
</dbReference>
<dbReference type="Proteomes" id="UP000001191">
    <property type="component" value="Chromosome"/>
</dbReference>
<dbReference type="PhylomeDB" id="B2J8M8"/>